<name>A0A845PTF0_9FLAO</name>
<evidence type="ECO:0000313" key="1">
    <source>
        <dbReference type="EMBL" id="NAW51519.1"/>
    </source>
</evidence>
<gene>
    <name evidence="1" type="ORF">GNY06_09050</name>
</gene>
<dbReference type="RefSeq" id="WP_166519798.1">
    <property type="nucleotide sequence ID" value="NZ_JAAABJ010000544.1"/>
</dbReference>
<dbReference type="Proteomes" id="UP000553459">
    <property type="component" value="Unassembled WGS sequence"/>
</dbReference>
<evidence type="ECO:0008006" key="3">
    <source>
        <dbReference type="Google" id="ProtNLM"/>
    </source>
</evidence>
<keyword evidence="2" id="KW-1185">Reference proteome</keyword>
<dbReference type="EMBL" id="JAAABJ010000544">
    <property type="protein sequence ID" value="NAW51519.1"/>
    <property type="molecule type" value="Genomic_DNA"/>
</dbReference>
<accession>A0A845PTF0</accession>
<comment type="caution">
    <text evidence="1">The sequence shown here is derived from an EMBL/GenBank/DDBJ whole genome shotgun (WGS) entry which is preliminary data.</text>
</comment>
<protein>
    <recommendedName>
        <fullName evidence="3">DUF4926 domain-containing protein</fullName>
    </recommendedName>
</protein>
<organism evidence="1 2">
    <name type="scientific">Elizabethkingia argenteiflava</name>
    <dbReference type="NCBI Taxonomy" id="2681556"/>
    <lineage>
        <taxon>Bacteria</taxon>
        <taxon>Pseudomonadati</taxon>
        <taxon>Bacteroidota</taxon>
        <taxon>Flavobacteriia</taxon>
        <taxon>Flavobacteriales</taxon>
        <taxon>Weeksellaceae</taxon>
        <taxon>Elizabethkingia</taxon>
    </lineage>
</organism>
<evidence type="ECO:0000313" key="2">
    <source>
        <dbReference type="Proteomes" id="UP000553459"/>
    </source>
</evidence>
<sequence length="85" mass="9641">MNDLNENDVIISTNHINENILKGTLGVVLNVFEENKYFLVEFIGDDGNPMQEGVQKVNVNDIAKLTNPPMKKEYKRFISMILGKS</sequence>
<reference evidence="1 2" key="1">
    <citation type="submission" date="2019-11" db="EMBL/GenBank/DDBJ databases">
        <title>Characterization of Elizabethkingia argenteiflava sp. nov., isolated from inner surface of Soybean Pods.</title>
        <authorList>
            <person name="Mo S."/>
        </authorList>
    </citation>
    <scope>NUCLEOTIDE SEQUENCE [LARGE SCALE GENOMIC DNA]</scope>
    <source>
        <strain evidence="1 2">YB22</strain>
    </source>
</reference>
<proteinExistence type="predicted"/>
<dbReference type="AlphaFoldDB" id="A0A845PTF0"/>